<keyword evidence="2" id="KW-0819">tRNA processing</keyword>
<feature type="compositionally biased region" description="Polar residues" evidence="7">
    <location>
        <begin position="108"/>
        <end position="120"/>
    </location>
</feature>
<feature type="compositionally biased region" description="Basic and acidic residues" evidence="7">
    <location>
        <begin position="211"/>
        <end position="246"/>
    </location>
</feature>
<dbReference type="InterPro" id="IPR020097">
    <property type="entry name" value="PsdUridine_synth_TruA_a/b_dom"/>
</dbReference>
<dbReference type="InterPro" id="IPR041708">
    <property type="entry name" value="PUS1/PUS2-like"/>
</dbReference>
<dbReference type="PANTHER" id="PTHR11142:SF4">
    <property type="entry name" value="PSEUDOURIDYLATE SYNTHASE 1 HOMOLOG"/>
    <property type="match status" value="1"/>
</dbReference>
<protein>
    <recommendedName>
        <fullName evidence="8">Pseudouridine synthase I TruA alpha/beta domain-containing protein</fullName>
    </recommendedName>
</protein>
<dbReference type="GO" id="GO:1990481">
    <property type="term" value="P:mRNA pseudouridine synthesis"/>
    <property type="evidence" value="ECO:0007669"/>
    <property type="project" value="TreeGrafter"/>
</dbReference>
<dbReference type="PANTHER" id="PTHR11142">
    <property type="entry name" value="PSEUDOURIDYLATE SYNTHASE"/>
    <property type="match status" value="1"/>
</dbReference>
<comment type="similarity">
    <text evidence="1">Belongs to the tRNA pseudouridine synthase TruA family.</text>
</comment>
<evidence type="ECO:0000259" key="8">
    <source>
        <dbReference type="Pfam" id="PF01416"/>
    </source>
</evidence>
<evidence type="ECO:0000256" key="7">
    <source>
        <dbReference type="SAM" id="MobiDB-lite"/>
    </source>
</evidence>
<feature type="compositionally biased region" description="Basic residues" evidence="7">
    <location>
        <begin position="139"/>
        <end position="153"/>
    </location>
</feature>
<accession>A0A7S3QCL9</accession>
<dbReference type="GO" id="GO:0009982">
    <property type="term" value="F:pseudouridine synthase activity"/>
    <property type="evidence" value="ECO:0007669"/>
    <property type="project" value="InterPro"/>
</dbReference>
<reference evidence="9" key="1">
    <citation type="submission" date="2021-01" db="EMBL/GenBank/DDBJ databases">
        <authorList>
            <person name="Corre E."/>
            <person name="Pelletier E."/>
            <person name="Niang G."/>
            <person name="Scheremetjew M."/>
            <person name="Finn R."/>
            <person name="Kale V."/>
            <person name="Holt S."/>
            <person name="Cochrane G."/>
            <person name="Meng A."/>
            <person name="Brown T."/>
            <person name="Cohen L."/>
        </authorList>
    </citation>
    <scope>NUCLEOTIDE SEQUENCE</scope>
    <source>
        <strain evidence="9">MM31A-1</strain>
    </source>
</reference>
<dbReference type="GO" id="GO:0005634">
    <property type="term" value="C:nucleus"/>
    <property type="evidence" value="ECO:0007669"/>
    <property type="project" value="TreeGrafter"/>
</dbReference>
<evidence type="ECO:0000313" key="9">
    <source>
        <dbReference type="EMBL" id="CAE0473146.1"/>
    </source>
</evidence>
<keyword evidence="3" id="KW-0413">Isomerase</keyword>
<proteinExistence type="inferred from homology"/>
<dbReference type="Gene3D" id="3.30.70.660">
    <property type="entry name" value="Pseudouridine synthase I, catalytic domain, C-terminal subdomain"/>
    <property type="match status" value="1"/>
</dbReference>
<organism evidence="9">
    <name type="scientific">Chaetoceros debilis</name>
    <dbReference type="NCBI Taxonomy" id="122233"/>
    <lineage>
        <taxon>Eukaryota</taxon>
        <taxon>Sar</taxon>
        <taxon>Stramenopiles</taxon>
        <taxon>Ochrophyta</taxon>
        <taxon>Bacillariophyta</taxon>
        <taxon>Coscinodiscophyceae</taxon>
        <taxon>Chaetocerotophycidae</taxon>
        <taxon>Chaetocerotales</taxon>
        <taxon>Chaetocerotaceae</taxon>
        <taxon>Chaetoceros</taxon>
    </lineage>
</organism>
<comment type="catalytic activity">
    <reaction evidence="4">
        <text>a uridine in tRNA = a pseudouridine in tRNA</text>
        <dbReference type="Rhea" id="RHEA:54572"/>
        <dbReference type="Rhea" id="RHEA-COMP:13339"/>
        <dbReference type="Rhea" id="RHEA-COMP:13934"/>
        <dbReference type="ChEBI" id="CHEBI:65314"/>
        <dbReference type="ChEBI" id="CHEBI:65315"/>
    </reaction>
</comment>
<dbReference type="AlphaFoldDB" id="A0A7S3QCL9"/>
<feature type="active site" description="Nucleophile" evidence="5">
    <location>
        <position position="310"/>
    </location>
</feature>
<dbReference type="GO" id="GO:0003723">
    <property type="term" value="F:RNA binding"/>
    <property type="evidence" value="ECO:0007669"/>
    <property type="project" value="InterPro"/>
</dbReference>
<name>A0A7S3QCL9_9STRA</name>
<dbReference type="InterPro" id="IPR001406">
    <property type="entry name" value="PsdUridine_synth_TruA"/>
</dbReference>
<sequence length="628" mass="70403">MIFGLSRLNSYIPRHCNRIARFLNSHRVQQAVISSLTYTSNQHISTPTHSPSIKPHQIFCKLFSIMAENKKEVETSTAPAASIEDPTSKSATSNEALAINTAKDKGDANSNLNVSISGEDNANVNANANANEKENGSKSNKRKKNAYFQKKAKQKVERQKNMRNTWKSRTDAEVHPGSYADPEMRKMFNVSIPELDSTDDNTDGAGTVKNIKQEKKDDDGVSGDPKDKDKEIAEDVEKKSQNETVKKNPKRKVALLLGFKGTEYVGMQINKGQKTIQAQVELGLFQAGLISKSNFGHPNKYGWSNSARTDKGVHSCAQVCSVKIEIPTGNYNVVREMINDQLPDDITVADIIQVPRTFCARTARSKVRYQYMLPSFALLSRAEVASGFESVLGSNWKDRSLRTPFSQNELKLLREKFAQHRASEDNLEKLNSALGKYEGTNKYHNYTSGKASDDASAKRYIQSFTVQESVVDKHGVEWIPTLVVGQSFLLHQIRKMLSMAMDTARGASSLEIMDTSFSDKYININTAPANGLFLDMSYYGHFNNKANLSTESKLDWHSDEESPAHKRWKGFKENQVMSHIMDEEQAQGNFLTYLFSQDHHVRYENYVALDVKKGKEGNPSVEPPSIEN</sequence>
<feature type="region of interest" description="Disordered" evidence="7">
    <location>
        <begin position="101"/>
        <end position="180"/>
    </location>
</feature>
<dbReference type="Gene3D" id="3.30.70.580">
    <property type="entry name" value="Pseudouridine synthase I, catalytic domain, N-terminal subdomain"/>
    <property type="match status" value="1"/>
</dbReference>
<evidence type="ECO:0000256" key="4">
    <source>
        <dbReference type="ARBA" id="ARBA00036943"/>
    </source>
</evidence>
<dbReference type="Pfam" id="PF01416">
    <property type="entry name" value="PseudoU_synth_1"/>
    <property type="match status" value="1"/>
</dbReference>
<dbReference type="GO" id="GO:0031119">
    <property type="term" value="P:tRNA pseudouridine synthesis"/>
    <property type="evidence" value="ECO:0007669"/>
    <property type="project" value="InterPro"/>
</dbReference>
<dbReference type="FunFam" id="3.30.70.580:FF:000002">
    <property type="entry name" value="tRNA pseudouridine synthase"/>
    <property type="match status" value="1"/>
</dbReference>
<dbReference type="SUPFAM" id="SSF55120">
    <property type="entry name" value="Pseudouridine synthase"/>
    <property type="match status" value="1"/>
</dbReference>
<feature type="domain" description="Pseudouridine synthase I TruA alpha/beta" evidence="8">
    <location>
        <begin position="435"/>
        <end position="535"/>
    </location>
</feature>
<feature type="region of interest" description="Disordered" evidence="7">
    <location>
        <begin position="194"/>
        <end position="247"/>
    </location>
</feature>
<evidence type="ECO:0000256" key="2">
    <source>
        <dbReference type="ARBA" id="ARBA00022694"/>
    </source>
</evidence>
<dbReference type="CDD" id="cd02568">
    <property type="entry name" value="PseudoU_synth_PUS1_PUS2"/>
    <property type="match status" value="1"/>
</dbReference>
<evidence type="ECO:0000256" key="5">
    <source>
        <dbReference type="PIRSR" id="PIRSR641708-1"/>
    </source>
</evidence>
<gene>
    <name evidence="9" type="ORF">CDEB00056_LOCUS17999</name>
</gene>
<dbReference type="InterPro" id="IPR020094">
    <property type="entry name" value="TruA/RsuA/RluB/E/F_N"/>
</dbReference>
<feature type="compositionally biased region" description="Low complexity" evidence="7">
    <location>
        <begin position="121"/>
        <end position="130"/>
    </location>
</feature>
<dbReference type="InterPro" id="IPR020103">
    <property type="entry name" value="PsdUridine_synth_cat_dom_sf"/>
</dbReference>
<evidence type="ECO:0000256" key="1">
    <source>
        <dbReference type="ARBA" id="ARBA00009375"/>
    </source>
</evidence>
<evidence type="ECO:0000256" key="3">
    <source>
        <dbReference type="ARBA" id="ARBA00023235"/>
    </source>
</evidence>
<dbReference type="NCBIfam" id="TIGR00071">
    <property type="entry name" value="hisT_truA"/>
    <property type="match status" value="1"/>
</dbReference>
<evidence type="ECO:0000256" key="6">
    <source>
        <dbReference type="PIRSR" id="PIRSR641708-2"/>
    </source>
</evidence>
<dbReference type="EMBL" id="HBIO01023432">
    <property type="protein sequence ID" value="CAE0473146.1"/>
    <property type="molecule type" value="Transcribed_RNA"/>
</dbReference>
<dbReference type="InterPro" id="IPR020095">
    <property type="entry name" value="PsdUridine_synth_TruA_C"/>
</dbReference>
<feature type="binding site" evidence="6">
    <location>
        <position position="369"/>
    </location>
    <ligand>
        <name>substrate</name>
    </ligand>
</feature>